<dbReference type="PROSITE" id="PS50835">
    <property type="entry name" value="IG_LIKE"/>
    <property type="match status" value="1"/>
</dbReference>
<evidence type="ECO:0000256" key="1">
    <source>
        <dbReference type="SAM" id="SignalP"/>
    </source>
</evidence>
<comment type="caution">
    <text evidence="3">The sequence shown here is derived from an EMBL/GenBank/DDBJ whole genome shotgun (WGS) entry which is preliminary data.</text>
</comment>
<evidence type="ECO:0000313" key="3">
    <source>
        <dbReference type="EMBL" id="OXA46351.1"/>
    </source>
</evidence>
<proteinExistence type="predicted"/>
<dbReference type="OrthoDB" id="10015491at2759"/>
<sequence>MNRLTFTTLLINFALGLKLENVTVPKYGSLHGWVKLYCDFVMDADEPLLVLKWYKDGHEFFRYSPNIQPNILDFPTAGVHVNVSQSGLNHVMLRNISLQSGGSYKCEVSADRPSFRTLQGTGDMIVIAPPAADPEITGIHPAVSVGETINANCTSFHSQPAASLMRRLARFANSSQFLSPTGWRRPSWGCTSSWNLATLNMAVWS</sequence>
<dbReference type="FunFam" id="2.60.40.10:FF:000437">
    <property type="entry name" value="Beat-IIIc, isoform A"/>
    <property type="match status" value="1"/>
</dbReference>
<feature type="signal peptide" evidence="1">
    <location>
        <begin position="1"/>
        <end position="16"/>
    </location>
</feature>
<evidence type="ECO:0000259" key="2">
    <source>
        <dbReference type="PROSITE" id="PS50835"/>
    </source>
</evidence>
<dbReference type="SUPFAM" id="SSF48726">
    <property type="entry name" value="Immunoglobulin"/>
    <property type="match status" value="1"/>
</dbReference>
<dbReference type="AlphaFoldDB" id="A0A226DP07"/>
<name>A0A226DP07_FOLCA</name>
<feature type="chain" id="PRO_5012488731" evidence="1">
    <location>
        <begin position="17"/>
        <end position="205"/>
    </location>
</feature>
<keyword evidence="1" id="KW-0732">Signal</keyword>
<dbReference type="PANTHER" id="PTHR21261:SF15">
    <property type="entry name" value="BEATEN PATH IIIA, ISOFORM D-RELATED"/>
    <property type="match status" value="1"/>
</dbReference>
<reference evidence="3 4" key="1">
    <citation type="submission" date="2015-12" db="EMBL/GenBank/DDBJ databases">
        <title>The genome of Folsomia candida.</title>
        <authorList>
            <person name="Faddeeva A."/>
            <person name="Derks M.F."/>
            <person name="Anvar Y."/>
            <person name="Smit S."/>
            <person name="Van Straalen N."/>
            <person name="Roelofs D."/>
        </authorList>
    </citation>
    <scope>NUCLEOTIDE SEQUENCE [LARGE SCALE GENOMIC DNA]</scope>
    <source>
        <strain evidence="3 4">VU population</strain>
        <tissue evidence="3">Whole body</tissue>
    </source>
</reference>
<dbReference type="STRING" id="158441.A0A226DP07"/>
<protein>
    <submittedName>
        <fullName evidence="3">Contactin-4</fullName>
    </submittedName>
</protein>
<dbReference type="Gene3D" id="2.60.40.10">
    <property type="entry name" value="Immunoglobulins"/>
    <property type="match status" value="1"/>
</dbReference>
<dbReference type="Proteomes" id="UP000198287">
    <property type="component" value="Unassembled WGS sequence"/>
</dbReference>
<dbReference type="InterPro" id="IPR013783">
    <property type="entry name" value="Ig-like_fold"/>
</dbReference>
<organism evidence="3 4">
    <name type="scientific">Folsomia candida</name>
    <name type="common">Springtail</name>
    <dbReference type="NCBI Taxonomy" id="158441"/>
    <lineage>
        <taxon>Eukaryota</taxon>
        <taxon>Metazoa</taxon>
        <taxon>Ecdysozoa</taxon>
        <taxon>Arthropoda</taxon>
        <taxon>Hexapoda</taxon>
        <taxon>Collembola</taxon>
        <taxon>Entomobryomorpha</taxon>
        <taxon>Isotomoidea</taxon>
        <taxon>Isotomidae</taxon>
        <taxon>Proisotominae</taxon>
        <taxon>Folsomia</taxon>
    </lineage>
</organism>
<evidence type="ECO:0000313" key="4">
    <source>
        <dbReference type="Proteomes" id="UP000198287"/>
    </source>
</evidence>
<dbReference type="InterPro" id="IPR007110">
    <property type="entry name" value="Ig-like_dom"/>
</dbReference>
<feature type="domain" description="Ig-like" evidence="2">
    <location>
        <begin position="34"/>
        <end position="119"/>
    </location>
</feature>
<dbReference type="OMA" id="DFREANM"/>
<keyword evidence="4" id="KW-1185">Reference proteome</keyword>
<dbReference type="InterPro" id="IPR036179">
    <property type="entry name" value="Ig-like_dom_sf"/>
</dbReference>
<gene>
    <name evidence="3" type="ORF">Fcan01_18636</name>
</gene>
<dbReference type="PANTHER" id="PTHR21261">
    <property type="entry name" value="BEAT PROTEIN"/>
    <property type="match status" value="1"/>
</dbReference>
<dbReference type="EMBL" id="LNIX01000015">
    <property type="protein sequence ID" value="OXA46351.1"/>
    <property type="molecule type" value="Genomic_DNA"/>
</dbReference>
<accession>A0A226DP07</accession>